<proteinExistence type="predicted"/>
<dbReference type="RefSeq" id="WP_378108144.1">
    <property type="nucleotide sequence ID" value="NZ_JBHTAI010000036.1"/>
</dbReference>
<name>A0ABW2FK51_9BACL</name>
<dbReference type="Proteomes" id="UP001596378">
    <property type="component" value="Unassembled WGS sequence"/>
</dbReference>
<evidence type="ECO:0000313" key="1">
    <source>
        <dbReference type="EMBL" id="MFC7153528.1"/>
    </source>
</evidence>
<evidence type="ECO:0000313" key="2">
    <source>
        <dbReference type="Proteomes" id="UP001596378"/>
    </source>
</evidence>
<comment type="caution">
    <text evidence="1">The sequence shown here is derived from an EMBL/GenBank/DDBJ whole genome shotgun (WGS) entry which is preliminary data.</text>
</comment>
<feature type="non-terminal residue" evidence="1">
    <location>
        <position position="1"/>
    </location>
</feature>
<dbReference type="EMBL" id="JBHTAI010000036">
    <property type="protein sequence ID" value="MFC7153528.1"/>
    <property type="molecule type" value="Genomic_DNA"/>
</dbReference>
<accession>A0ABW2FK51</accession>
<sequence length="93" mass="9893">GQFDIEIIPRLAAGRGRKSTVAMTMPFPQLIDSFCQTAKSGQLHELACLTVSQTAKSGQLHELACLTASLTAKGRQLPKLARVAACRAVKKVG</sequence>
<organism evidence="1 2">
    <name type="scientific">Cohnella cellulosilytica</name>
    <dbReference type="NCBI Taxonomy" id="986710"/>
    <lineage>
        <taxon>Bacteria</taxon>
        <taxon>Bacillati</taxon>
        <taxon>Bacillota</taxon>
        <taxon>Bacilli</taxon>
        <taxon>Bacillales</taxon>
        <taxon>Paenibacillaceae</taxon>
        <taxon>Cohnella</taxon>
    </lineage>
</organism>
<gene>
    <name evidence="1" type="ORF">ACFQMJ_33800</name>
</gene>
<keyword evidence="2" id="KW-1185">Reference proteome</keyword>
<reference evidence="2" key="1">
    <citation type="journal article" date="2019" name="Int. J. Syst. Evol. Microbiol.">
        <title>The Global Catalogue of Microorganisms (GCM) 10K type strain sequencing project: providing services to taxonomists for standard genome sequencing and annotation.</title>
        <authorList>
            <consortium name="The Broad Institute Genomics Platform"/>
            <consortium name="The Broad Institute Genome Sequencing Center for Infectious Disease"/>
            <person name="Wu L."/>
            <person name="Ma J."/>
        </authorList>
    </citation>
    <scope>NUCLEOTIDE SEQUENCE [LARGE SCALE GENOMIC DNA]</scope>
    <source>
        <strain evidence="2">KCTC 12907</strain>
    </source>
</reference>
<protein>
    <submittedName>
        <fullName evidence="1">Uncharacterized protein</fullName>
    </submittedName>
</protein>